<reference evidence="2" key="1">
    <citation type="submission" date="2021-03" db="EMBL/GenBank/DDBJ databases">
        <title>Draft genome sequence of rust myrtle Austropuccinia psidii MF-1, a brazilian biotype.</title>
        <authorList>
            <person name="Quecine M.C."/>
            <person name="Pachon D.M.R."/>
            <person name="Bonatelli M.L."/>
            <person name="Correr F.H."/>
            <person name="Franceschini L.M."/>
            <person name="Leite T.F."/>
            <person name="Margarido G.R.A."/>
            <person name="Almeida C.A."/>
            <person name="Ferrarezi J.A."/>
            <person name="Labate C.A."/>
        </authorList>
    </citation>
    <scope>NUCLEOTIDE SEQUENCE</scope>
    <source>
        <strain evidence="2">MF-1</strain>
    </source>
</reference>
<comment type="caution">
    <text evidence="2">The sequence shown here is derived from an EMBL/GenBank/DDBJ whole genome shotgun (WGS) entry which is preliminary data.</text>
</comment>
<evidence type="ECO:0000256" key="1">
    <source>
        <dbReference type="SAM" id="MobiDB-lite"/>
    </source>
</evidence>
<dbReference type="EMBL" id="AVOT02124860">
    <property type="protein sequence ID" value="MBW0586764.1"/>
    <property type="molecule type" value="Genomic_DNA"/>
</dbReference>
<sequence length="214" mass="24093">MPPIRSEASHKPSSSSQKGHRCDYGRSQSDTEGQGSFKDFHNNKLFNSEADETILPSKRADTATRSLRGHLQSQPEGLHQCTAAQRVPDPCRSVEKLHECIPDCKKIPGSSQHLQVTQWMESIDGKEEYDAFHSRMKENQPLTAKASAKTSPSGKQQQFQREKAATSSKQGQREGISPKNLHPGLQDAMENVFQMDKTMMELQKKEEAILRFQK</sequence>
<proteinExistence type="predicted"/>
<name>A0A9Q3KW48_9BASI</name>
<evidence type="ECO:0000313" key="3">
    <source>
        <dbReference type="Proteomes" id="UP000765509"/>
    </source>
</evidence>
<feature type="region of interest" description="Disordered" evidence="1">
    <location>
        <begin position="137"/>
        <end position="188"/>
    </location>
</feature>
<keyword evidence="3" id="KW-1185">Reference proteome</keyword>
<evidence type="ECO:0000313" key="2">
    <source>
        <dbReference type="EMBL" id="MBW0586764.1"/>
    </source>
</evidence>
<organism evidence="2 3">
    <name type="scientific">Austropuccinia psidii MF-1</name>
    <dbReference type="NCBI Taxonomy" id="1389203"/>
    <lineage>
        <taxon>Eukaryota</taxon>
        <taxon>Fungi</taxon>
        <taxon>Dikarya</taxon>
        <taxon>Basidiomycota</taxon>
        <taxon>Pucciniomycotina</taxon>
        <taxon>Pucciniomycetes</taxon>
        <taxon>Pucciniales</taxon>
        <taxon>Sphaerophragmiaceae</taxon>
        <taxon>Austropuccinia</taxon>
    </lineage>
</organism>
<feature type="region of interest" description="Disordered" evidence="1">
    <location>
        <begin position="1"/>
        <end position="83"/>
    </location>
</feature>
<feature type="compositionally biased region" description="Polar residues" evidence="1">
    <location>
        <begin position="148"/>
        <end position="170"/>
    </location>
</feature>
<gene>
    <name evidence="2" type="ORF">O181_126479</name>
</gene>
<accession>A0A9Q3KW48</accession>
<protein>
    <submittedName>
        <fullName evidence="2">Uncharacterized protein</fullName>
    </submittedName>
</protein>
<dbReference type="Proteomes" id="UP000765509">
    <property type="component" value="Unassembled WGS sequence"/>
</dbReference>
<dbReference type="AlphaFoldDB" id="A0A9Q3KW48"/>